<protein>
    <submittedName>
        <fullName evidence="1">Unnamed protein product</fullName>
    </submittedName>
</protein>
<evidence type="ECO:0000313" key="2">
    <source>
        <dbReference type="Proteomes" id="UP001165101"/>
    </source>
</evidence>
<sequence>MSESLINLREAIKLNKNIELIPSGSDISQAKELKISNTDSSDEISLDLESLTNFITKVGDNNSHSTEGSENKANDTNHLLRTIYQCWLNKDSSTADYLTDCESKKITVISFLERQDLISWLNGSSTNSQYIIIDEVPSTSASTVLPVPSSSESGASAAIPDSNAISADFISSRKATEENYRLKKRQLTHQDELILKEIKLNERNLIDHNKALRGNKLIDFSNVLKECEYGIMTPLKRQKYAHSSSSAAAGVSHPSKPTSSSSIPSKPKSSLPSFSSSSSSSKPTKNSDPIIILSPSASALLSMSNIKDFLENGKFTDPTVESSLNNKNNSNVVQLIRNSKRFNKKIKFLVVNNVEKFFTKPEYWDRVIAIFTTGQEWQFKKYKYSEPQRLFQKYKGFYVQYKGDSIPPKVQSWNVEVIQIDRNRRFSDKQTAEYLWETLERGLSVKGFK</sequence>
<reference evidence="1" key="1">
    <citation type="submission" date="2023-04" db="EMBL/GenBank/DDBJ databases">
        <title>Candida boidinii NBRC 1967.</title>
        <authorList>
            <person name="Ichikawa N."/>
            <person name="Sato H."/>
            <person name="Tonouchi N."/>
        </authorList>
    </citation>
    <scope>NUCLEOTIDE SEQUENCE</scope>
    <source>
        <strain evidence="1">NBRC 1967</strain>
    </source>
</reference>
<evidence type="ECO:0000313" key="1">
    <source>
        <dbReference type="EMBL" id="GME92521.1"/>
    </source>
</evidence>
<gene>
    <name evidence="1" type="ORF">Cboi01_000278000</name>
</gene>
<organism evidence="1 2">
    <name type="scientific">Candida boidinii</name>
    <name type="common">Yeast</name>
    <dbReference type="NCBI Taxonomy" id="5477"/>
    <lineage>
        <taxon>Eukaryota</taxon>
        <taxon>Fungi</taxon>
        <taxon>Dikarya</taxon>
        <taxon>Ascomycota</taxon>
        <taxon>Saccharomycotina</taxon>
        <taxon>Pichiomycetes</taxon>
        <taxon>Pichiales</taxon>
        <taxon>Pichiaceae</taxon>
        <taxon>Ogataea</taxon>
        <taxon>Ogataea/Candida clade</taxon>
    </lineage>
</organism>
<dbReference type="Proteomes" id="UP001165101">
    <property type="component" value="Unassembled WGS sequence"/>
</dbReference>
<dbReference type="EMBL" id="BSXV01001346">
    <property type="protein sequence ID" value="GME92521.1"/>
    <property type="molecule type" value="Genomic_DNA"/>
</dbReference>
<keyword evidence="2" id="KW-1185">Reference proteome</keyword>
<proteinExistence type="predicted"/>
<accession>A0ACB5TPW9</accession>
<comment type="caution">
    <text evidence="1">The sequence shown here is derived from an EMBL/GenBank/DDBJ whole genome shotgun (WGS) entry which is preliminary data.</text>
</comment>
<name>A0ACB5TPW9_CANBO</name>